<feature type="transmembrane region" description="Helical" evidence="1">
    <location>
        <begin position="12"/>
        <end position="33"/>
    </location>
</feature>
<dbReference type="EMBL" id="BAABIL010000926">
    <property type="protein sequence ID" value="GAA4667542.1"/>
    <property type="molecule type" value="Genomic_DNA"/>
</dbReference>
<feature type="transmembrane region" description="Helical" evidence="1">
    <location>
        <begin position="191"/>
        <end position="211"/>
    </location>
</feature>
<feature type="transmembrane region" description="Helical" evidence="1">
    <location>
        <begin position="158"/>
        <end position="179"/>
    </location>
</feature>
<evidence type="ECO:0000313" key="2">
    <source>
        <dbReference type="EMBL" id="GAA4667542.1"/>
    </source>
</evidence>
<feature type="transmembrane region" description="Helical" evidence="1">
    <location>
        <begin position="117"/>
        <end position="137"/>
    </location>
</feature>
<dbReference type="Proteomes" id="UP001501195">
    <property type="component" value="Unassembled WGS sequence"/>
</dbReference>
<accession>A0ABP8VPW0</accession>
<feature type="transmembrane region" description="Helical" evidence="1">
    <location>
        <begin position="53"/>
        <end position="71"/>
    </location>
</feature>
<evidence type="ECO:0000313" key="3">
    <source>
        <dbReference type="Proteomes" id="UP001501195"/>
    </source>
</evidence>
<dbReference type="RefSeq" id="WP_345714389.1">
    <property type="nucleotide sequence ID" value="NZ_BAABIL010000926.1"/>
</dbReference>
<proteinExistence type="predicted"/>
<feature type="transmembrane region" description="Helical" evidence="1">
    <location>
        <begin position="223"/>
        <end position="240"/>
    </location>
</feature>
<evidence type="ECO:0000256" key="1">
    <source>
        <dbReference type="SAM" id="Phobius"/>
    </source>
</evidence>
<feature type="transmembrane region" description="Helical" evidence="1">
    <location>
        <begin position="83"/>
        <end position="101"/>
    </location>
</feature>
<keyword evidence="1" id="KW-0812">Transmembrane</keyword>
<sequence>MAEPAPARPLVPAVRALLAAFAVLTLVATTQLFVFGRDTASGFAWTVRPPLSAAFLGAGYGAGCVLVVLSLRRGTWGAARVGFLTVWLFATAVLLVTLLHLDRFHLGAAGFVPRAAAWGWLAVYVAVPVAMAVALHAQLRAPGEDPRAGPRLGRGLHVALGAQAVLFLLVGVALFAVPAARDRWPWQLTPLTARAIACWLLALGLAAVLVVADDDLQRLRPAAATYAVLGVLQLFALLRFRADVDWGRAAAWAYLAAVCAVLSSGAAGLARSRRRTRRRAALGVG</sequence>
<name>A0ABP8VPW0_9ACTN</name>
<feature type="transmembrane region" description="Helical" evidence="1">
    <location>
        <begin position="252"/>
        <end position="270"/>
    </location>
</feature>
<keyword evidence="1" id="KW-1133">Transmembrane helix</keyword>
<reference evidence="3" key="1">
    <citation type="journal article" date="2019" name="Int. J. Syst. Evol. Microbiol.">
        <title>The Global Catalogue of Microorganisms (GCM) 10K type strain sequencing project: providing services to taxonomists for standard genome sequencing and annotation.</title>
        <authorList>
            <consortium name="The Broad Institute Genomics Platform"/>
            <consortium name="The Broad Institute Genome Sequencing Center for Infectious Disease"/>
            <person name="Wu L."/>
            <person name="Ma J."/>
        </authorList>
    </citation>
    <scope>NUCLEOTIDE SEQUENCE [LARGE SCALE GENOMIC DNA]</scope>
    <source>
        <strain evidence="3">JCM 18126</strain>
    </source>
</reference>
<keyword evidence="3" id="KW-1185">Reference proteome</keyword>
<protein>
    <submittedName>
        <fullName evidence="2">Uncharacterized protein</fullName>
    </submittedName>
</protein>
<comment type="caution">
    <text evidence="2">The sequence shown here is derived from an EMBL/GenBank/DDBJ whole genome shotgun (WGS) entry which is preliminary data.</text>
</comment>
<keyword evidence="1" id="KW-0472">Membrane</keyword>
<gene>
    <name evidence="2" type="ORF">GCM10023225_36230</name>
</gene>
<organism evidence="2 3">
    <name type="scientific">Kineococcus glutinatus</name>
    <dbReference type="NCBI Taxonomy" id="1070872"/>
    <lineage>
        <taxon>Bacteria</taxon>
        <taxon>Bacillati</taxon>
        <taxon>Actinomycetota</taxon>
        <taxon>Actinomycetes</taxon>
        <taxon>Kineosporiales</taxon>
        <taxon>Kineosporiaceae</taxon>
        <taxon>Kineococcus</taxon>
    </lineage>
</organism>